<gene>
    <name evidence="1" type="ORF">XENORESO_012368</name>
</gene>
<proteinExistence type="predicted"/>
<evidence type="ECO:0000313" key="1">
    <source>
        <dbReference type="EMBL" id="MEQ2265774.1"/>
    </source>
</evidence>
<keyword evidence="2" id="KW-1185">Reference proteome</keyword>
<reference evidence="1 2" key="1">
    <citation type="submission" date="2021-06" db="EMBL/GenBank/DDBJ databases">
        <authorList>
            <person name="Palmer J.M."/>
        </authorList>
    </citation>
    <scope>NUCLEOTIDE SEQUENCE [LARGE SCALE GENOMIC DNA]</scope>
    <source>
        <strain evidence="1 2">XR_2019</strain>
        <tissue evidence="1">Muscle</tissue>
    </source>
</reference>
<dbReference type="Proteomes" id="UP001444071">
    <property type="component" value="Unassembled WGS sequence"/>
</dbReference>
<protein>
    <submittedName>
        <fullName evidence="1">Uncharacterized protein</fullName>
    </submittedName>
</protein>
<dbReference type="EMBL" id="JAHRIM010033861">
    <property type="protein sequence ID" value="MEQ2265774.1"/>
    <property type="molecule type" value="Genomic_DNA"/>
</dbReference>
<comment type="caution">
    <text evidence="1">The sequence shown here is derived from an EMBL/GenBank/DDBJ whole genome shotgun (WGS) entry which is preliminary data.</text>
</comment>
<sequence length="126" mass="14182">MKYIHITDQAEIHACVQTVNTCIHAHTVHLFVIPAGKHSTYISLVYLFEPISPLDVFPQGKLGRMIKEGANVDRLQICTCRLGGEKKKQPMFYLGGQTRGYTVPGHHNCMHKNVHMVWHSCGQTGQ</sequence>
<evidence type="ECO:0000313" key="2">
    <source>
        <dbReference type="Proteomes" id="UP001444071"/>
    </source>
</evidence>
<name>A0ABV0W8J5_9TELE</name>
<organism evidence="1 2">
    <name type="scientific">Xenotaenia resolanae</name>
    <dbReference type="NCBI Taxonomy" id="208358"/>
    <lineage>
        <taxon>Eukaryota</taxon>
        <taxon>Metazoa</taxon>
        <taxon>Chordata</taxon>
        <taxon>Craniata</taxon>
        <taxon>Vertebrata</taxon>
        <taxon>Euteleostomi</taxon>
        <taxon>Actinopterygii</taxon>
        <taxon>Neopterygii</taxon>
        <taxon>Teleostei</taxon>
        <taxon>Neoteleostei</taxon>
        <taxon>Acanthomorphata</taxon>
        <taxon>Ovalentaria</taxon>
        <taxon>Atherinomorphae</taxon>
        <taxon>Cyprinodontiformes</taxon>
        <taxon>Goodeidae</taxon>
        <taxon>Xenotaenia</taxon>
    </lineage>
</organism>
<accession>A0ABV0W8J5</accession>